<dbReference type="InterPro" id="IPR036249">
    <property type="entry name" value="Thioredoxin-like_sf"/>
</dbReference>
<sequence length="286" mass="30916">MSLPPNFGRAVDLSSLTKPAQATNAIASNYEVTAENFAVKVVELSSTKPVILLVWSPRSPESMATLELLSKLEIQAEGTWQLGSINADTQPQVAQALQTKNVPYAVAFIAEQPVPLFDQSYPEQQIKMVIDKVLTLAAEQGIGTAPIESIEPEEDEALAALEAGQYEIARLAYQKLLTRKPSDAIAKLGLAQTELLIRTEKLEPKLVTALAVSEPDNVNAQIDCADLEVIGGDLDAAFNRLIDCVRRFAGADRTLAKEHLLGLFQLVDPADPRLKAARTSLASALF</sequence>
<organism evidence="1">
    <name type="scientific">freshwater metagenome</name>
    <dbReference type="NCBI Taxonomy" id="449393"/>
    <lineage>
        <taxon>unclassified sequences</taxon>
        <taxon>metagenomes</taxon>
        <taxon>ecological metagenomes</taxon>
    </lineage>
</organism>
<protein>
    <submittedName>
        <fullName evidence="1">Unannotated protein</fullName>
    </submittedName>
</protein>
<dbReference type="Gene3D" id="3.40.30.10">
    <property type="entry name" value="Glutaredoxin"/>
    <property type="match status" value="1"/>
</dbReference>
<evidence type="ECO:0000313" key="1">
    <source>
        <dbReference type="EMBL" id="CAB4601048.1"/>
    </source>
</evidence>
<dbReference type="AlphaFoldDB" id="A0A6J6GWM4"/>
<proteinExistence type="predicted"/>
<dbReference type="Gene3D" id="1.25.40.10">
    <property type="entry name" value="Tetratricopeptide repeat domain"/>
    <property type="match status" value="1"/>
</dbReference>
<accession>A0A6J6GWM4</accession>
<dbReference type="SUPFAM" id="SSF52833">
    <property type="entry name" value="Thioredoxin-like"/>
    <property type="match status" value="1"/>
</dbReference>
<reference evidence="1" key="1">
    <citation type="submission" date="2020-05" db="EMBL/GenBank/DDBJ databases">
        <authorList>
            <person name="Chiriac C."/>
            <person name="Salcher M."/>
            <person name="Ghai R."/>
            <person name="Kavagutti S V."/>
        </authorList>
    </citation>
    <scope>NUCLEOTIDE SEQUENCE</scope>
</reference>
<gene>
    <name evidence="1" type="ORF">UFOPK1852_00060</name>
</gene>
<dbReference type="EMBL" id="CAEZUS010000004">
    <property type="protein sequence ID" value="CAB4601048.1"/>
    <property type="molecule type" value="Genomic_DNA"/>
</dbReference>
<dbReference type="InterPro" id="IPR011990">
    <property type="entry name" value="TPR-like_helical_dom_sf"/>
</dbReference>
<name>A0A6J6GWM4_9ZZZZ</name>
<dbReference type="Pfam" id="PF14561">
    <property type="entry name" value="TPR_20"/>
    <property type="match status" value="1"/>
</dbReference>